<keyword evidence="2" id="KW-1185">Reference proteome</keyword>
<dbReference type="Proteomes" id="UP001194746">
    <property type="component" value="Unassembled WGS sequence"/>
</dbReference>
<gene>
    <name evidence="1" type="ORF">FE257_002851</name>
</gene>
<evidence type="ECO:0000313" key="1">
    <source>
        <dbReference type="EMBL" id="KAF9891888.1"/>
    </source>
</evidence>
<proteinExistence type="predicted"/>
<sequence>MDFFTDYTTFSAKDLYQECRWHEIRGKKFTVPLCNCSQRNTAGEPWHWHAHSRWKCATWKRPKLARDQPSYCDCDIGPGGNLFKYNGHWKDGECEMRMRRGSEQVLMMQERERPGLQEERRHTIF</sequence>
<reference evidence="1" key="1">
    <citation type="journal article" date="2019" name="Beilstein J. Org. Chem.">
        <title>Nanangenines: drimane sesquiterpenoids as the dominant metabolite cohort of a novel Australian fungus, Aspergillus nanangensis.</title>
        <authorList>
            <person name="Lacey H.J."/>
            <person name="Gilchrist C.L.M."/>
            <person name="Crombie A."/>
            <person name="Kalaitzis J.A."/>
            <person name="Vuong D."/>
            <person name="Rutledge P.J."/>
            <person name="Turner P."/>
            <person name="Pitt J.I."/>
            <person name="Lacey E."/>
            <person name="Chooi Y.H."/>
            <person name="Piggott A.M."/>
        </authorList>
    </citation>
    <scope>NUCLEOTIDE SEQUENCE</scope>
    <source>
        <strain evidence="1">MST-FP2251</strain>
    </source>
</reference>
<organism evidence="1 2">
    <name type="scientific">Aspergillus nanangensis</name>
    <dbReference type="NCBI Taxonomy" id="2582783"/>
    <lineage>
        <taxon>Eukaryota</taxon>
        <taxon>Fungi</taxon>
        <taxon>Dikarya</taxon>
        <taxon>Ascomycota</taxon>
        <taxon>Pezizomycotina</taxon>
        <taxon>Eurotiomycetes</taxon>
        <taxon>Eurotiomycetidae</taxon>
        <taxon>Eurotiales</taxon>
        <taxon>Aspergillaceae</taxon>
        <taxon>Aspergillus</taxon>
        <taxon>Aspergillus subgen. Circumdati</taxon>
    </lineage>
</organism>
<name>A0AAD4CU87_ASPNN</name>
<dbReference type="AlphaFoldDB" id="A0AAD4CU87"/>
<evidence type="ECO:0000313" key="2">
    <source>
        <dbReference type="Proteomes" id="UP001194746"/>
    </source>
</evidence>
<dbReference type="EMBL" id="VCAU01000015">
    <property type="protein sequence ID" value="KAF9891888.1"/>
    <property type="molecule type" value="Genomic_DNA"/>
</dbReference>
<protein>
    <submittedName>
        <fullName evidence="1">Uncharacterized protein</fullName>
    </submittedName>
</protein>
<accession>A0AAD4CU87</accession>
<reference evidence="1" key="2">
    <citation type="submission" date="2020-02" db="EMBL/GenBank/DDBJ databases">
        <authorList>
            <person name="Gilchrist C.L.M."/>
            <person name="Chooi Y.-H."/>
        </authorList>
    </citation>
    <scope>NUCLEOTIDE SEQUENCE</scope>
    <source>
        <strain evidence="1">MST-FP2251</strain>
    </source>
</reference>
<comment type="caution">
    <text evidence="1">The sequence shown here is derived from an EMBL/GenBank/DDBJ whole genome shotgun (WGS) entry which is preliminary data.</text>
</comment>